<comment type="caution">
    <text evidence="2">The sequence shown here is derived from an EMBL/GenBank/DDBJ whole genome shotgun (WGS) entry which is preliminary data.</text>
</comment>
<keyword evidence="3" id="KW-1185">Reference proteome</keyword>
<organism evidence="2 3">
    <name type="scientific">Ignelater luminosus</name>
    <name type="common">Cucubano</name>
    <name type="synonym">Pyrophorus luminosus</name>
    <dbReference type="NCBI Taxonomy" id="2038154"/>
    <lineage>
        <taxon>Eukaryota</taxon>
        <taxon>Metazoa</taxon>
        <taxon>Ecdysozoa</taxon>
        <taxon>Arthropoda</taxon>
        <taxon>Hexapoda</taxon>
        <taxon>Insecta</taxon>
        <taxon>Pterygota</taxon>
        <taxon>Neoptera</taxon>
        <taxon>Endopterygota</taxon>
        <taxon>Coleoptera</taxon>
        <taxon>Polyphaga</taxon>
        <taxon>Elateriformia</taxon>
        <taxon>Elateroidea</taxon>
        <taxon>Elateridae</taxon>
        <taxon>Agrypninae</taxon>
        <taxon>Pyrophorini</taxon>
        <taxon>Ignelater</taxon>
    </lineage>
</organism>
<protein>
    <submittedName>
        <fullName evidence="2">Uncharacterized protein</fullName>
    </submittedName>
</protein>
<dbReference type="PANTHER" id="PTHR33444">
    <property type="entry name" value="SI:DKEY-19B23.12-RELATED"/>
    <property type="match status" value="1"/>
</dbReference>
<proteinExistence type="predicted"/>
<keyword evidence="1" id="KW-1133">Transmembrane helix</keyword>
<feature type="transmembrane region" description="Helical" evidence="1">
    <location>
        <begin position="105"/>
        <end position="126"/>
    </location>
</feature>
<sequence>MTIEPEEYVALNQPDNESPSTVSYIQDNYENLKNKIINIGLVICAFMLLLVNITDLISGLVMINNCTEDTYTPAYFIVAGLIGAVAKSGHIVIQQNKRLPKIYQIFYPFYVFEFFWLIAGAYYYVITYPEREGCSKSTYSLAYWLIITTCISLTILIVIFCWALTMIFSLVYFKNKIVQFLAKSMRF</sequence>
<feature type="transmembrane region" description="Helical" evidence="1">
    <location>
        <begin position="141"/>
        <end position="173"/>
    </location>
</feature>
<dbReference type="Proteomes" id="UP000801492">
    <property type="component" value="Unassembled WGS sequence"/>
</dbReference>
<feature type="transmembrane region" description="Helical" evidence="1">
    <location>
        <begin position="74"/>
        <end position="93"/>
    </location>
</feature>
<accession>A0A8K0CXH2</accession>
<dbReference type="InterPro" id="IPR040350">
    <property type="entry name" value="TMEM272"/>
</dbReference>
<keyword evidence="1" id="KW-0472">Membrane</keyword>
<evidence type="ECO:0000313" key="3">
    <source>
        <dbReference type="Proteomes" id="UP000801492"/>
    </source>
</evidence>
<dbReference type="EMBL" id="VTPC01008674">
    <property type="protein sequence ID" value="KAF2892563.1"/>
    <property type="molecule type" value="Genomic_DNA"/>
</dbReference>
<dbReference type="OrthoDB" id="6727060at2759"/>
<evidence type="ECO:0000313" key="2">
    <source>
        <dbReference type="EMBL" id="KAF2892563.1"/>
    </source>
</evidence>
<dbReference type="AlphaFoldDB" id="A0A8K0CXH2"/>
<name>A0A8K0CXH2_IGNLU</name>
<evidence type="ECO:0000256" key="1">
    <source>
        <dbReference type="SAM" id="Phobius"/>
    </source>
</evidence>
<reference evidence="2" key="1">
    <citation type="submission" date="2019-08" db="EMBL/GenBank/DDBJ databases">
        <title>The genome of the North American firefly Photinus pyralis.</title>
        <authorList>
            <consortium name="Photinus pyralis genome working group"/>
            <person name="Fallon T.R."/>
            <person name="Sander Lower S.E."/>
            <person name="Weng J.-K."/>
        </authorList>
    </citation>
    <scope>NUCLEOTIDE SEQUENCE</scope>
    <source>
        <strain evidence="2">TRF0915ILg1</strain>
        <tissue evidence="2">Whole body</tissue>
    </source>
</reference>
<keyword evidence="1" id="KW-0812">Transmembrane</keyword>
<dbReference type="PANTHER" id="PTHR33444:SF2">
    <property type="entry name" value="MARVEL DOMAIN-CONTAINING PROTEIN"/>
    <property type="match status" value="1"/>
</dbReference>
<feature type="transmembrane region" description="Helical" evidence="1">
    <location>
        <begin position="36"/>
        <end position="54"/>
    </location>
</feature>
<gene>
    <name evidence="2" type="ORF">ILUMI_13610</name>
</gene>